<accession>I0K5L8</accession>
<dbReference type="OrthoDB" id="6385145at2"/>
<dbReference type="Pfam" id="PF13618">
    <property type="entry name" value="Gluconate_2-dh3"/>
    <property type="match status" value="1"/>
</dbReference>
<dbReference type="HOGENOM" id="CLU_089930_1_0_10"/>
<dbReference type="Proteomes" id="UP000011058">
    <property type="component" value="Chromosome"/>
</dbReference>
<dbReference type="RefSeq" id="WP_015330520.1">
    <property type="nucleotide sequence ID" value="NC_020054.1"/>
</dbReference>
<keyword evidence="2" id="KW-1185">Reference proteome</keyword>
<dbReference type="STRING" id="1166018.FAES_1411"/>
<reference evidence="1 2" key="1">
    <citation type="journal article" date="2012" name="J. Bacteriol.">
        <title>Genome Sequence of Fibrella aestuarina BUZ 2T, a Filamentous Marine Bacterium.</title>
        <authorList>
            <person name="Filippini M."/>
            <person name="Qi W."/>
            <person name="Blom J."/>
            <person name="Goesmann A."/>
            <person name="Smits T.H."/>
            <person name="Bagheri H.C."/>
        </authorList>
    </citation>
    <scope>NUCLEOTIDE SEQUENCE [LARGE SCALE GENOMIC DNA]</scope>
    <source>
        <strain evidence="2">BUZ 2T</strain>
    </source>
</reference>
<dbReference type="eggNOG" id="ENOG50309X8">
    <property type="taxonomic scope" value="Bacteria"/>
</dbReference>
<protein>
    <recommendedName>
        <fullName evidence="3">Gluconate 2-dehydrogenase subunit 3 family protein</fullName>
    </recommendedName>
</protein>
<dbReference type="KEGG" id="fae:FAES_1411"/>
<sequence>MKRRQALQTLSASLSAVLVWPDWATAWNRTSLGTLSGPAGPGLLTADQTTLLTDIVSTIIPDGQVVGATGVGVPAFIETMLADCYEPAAQADFKKGLAAIDGSAQTTYGKPFVALQPAEKLALLTAFGQTTDATQKEFFGLLKSLTIQGYTTSEYVMVNHLNYVMAPGHYHGCVTV</sequence>
<proteinExistence type="predicted"/>
<gene>
    <name evidence="1" type="ORF">FAES_1411</name>
</gene>
<dbReference type="AlphaFoldDB" id="I0K5L8"/>
<evidence type="ECO:0000313" key="2">
    <source>
        <dbReference type="Proteomes" id="UP000011058"/>
    </source>
</evidence>
<dbReference type="InterPro" id="IPR027056">
    <property type="entry name" value="Gluconate_2DH_su3"/>
</dbReference>
<organism evidence="1 2">
    <name type="scientific">Fibrella aestuarina BUZ 2</name>
    <dbReference type="NCBI Taxonomy" id="1166018"/>
    <lineage>
        <taxon>Bacteria</taxon>
        <taxon>Pseudomonadati</taxon>
        <taxon>Bacteroidota</taxon>
        <taxon>Cytophagia</taxon>
        <taxon>Cytophagales</taxon>
        <taxon>Spirosomataceae</taxon>
        <taxon>Fibrella</taxon>
    </lineage>
</organism>
<dbReference type="EMBL" id="HE796683">
    <property type="protein sequence ID" value="CCG99421.1"/>
    <property type="molecule type" value="Genomic_DNA"/>
</dbReference>
<evidence type="ECO:0008006" key="3">
    <source>
        <dbReference type="Google" id="ProtNLM"/>
    </source>
</evidence>
<dbReference type="PATRIC" id="fig|1166018.3.peg.3142"/>
<evidence type="ECO:0000313" key="1">
    <source>
        <dbReference type="EMBL" id="CCG99421.1"/>
    </source>
</evidence>
<name>I0K5L8_9BACT</name>